<organism evidence="2 3">
    <name type="scientific">Treponema pedis</name>
    <dbReference type="NCBI Taxonomy" id="409322"/>
    <lineage>
        <taxon>Bacteria</taxon>
        <taxon>Pseudomonadati</taxon>
        <taxon>Spirochaetota</taxon>
        <taxon>Spirochaetia</taxon>
        <taxon>Spirochaetales</taxon>
        <taxon>Treponemataceae</taxon>
        <taxon>Treponema</taxon>
    </lineage>
</organism>
<evidence type="ECO:0000256" key="1">
    <source>
        <dbReference type="SAM" id="SignalP"/>
    </source>
</evidence>
<feature type="signal peptide" evidence="1">
    <location>
        <begin position="1"/>
        <end position="23"/>
    </location>
</feature>
<accession>A0A7S6WQV6</accession>
<dbReference type="RefSeq" id="WP_194077131.1">
    <property type="nucleotide sequence ID" value="NZ_CP061839.1"/>
</dbReference>
<feature type="chain" id="PRO_5032806210" description="Lipoprotein" evidence="1">
    <location>
        <begin position="24"/>
        <end position="161"/>
    </location>
</feature>
<dbReference type="Proteomes" id="UP000593915">
    <property type="component" value="Chromosome"/>
</dbReference>
<dbReference type="AlphaFoldDB" id="A0A7S6WQV6"/>
<reference evidence="2 3" key="1">
    <citation type="submission" date="2020-09" db="EMBL/GenBank/DDBJ databases">
        <title>Characterization of Treponema spp. from bovine digital dermatitis in Korea.</title>
        <authorList>
            <person name="Espiritu H.M."/>
            <person name="Cho Y.I."/>
            <person name="Mamuad L."/>
        </authorList>
    </citation>
    <scope>NUCLEOTIDE SEQUENCE [LARGE SCALE GENOMIC DNA]</scope>
    <source>
        <strain evidence="2 3">KS1</strain>
    </source>
</reference>
<evidence type="ECO:0008006" key="4">
    <source>
        <dbReference type="Google" id="ProtNLM"/>
    </source>
</evidence>
<sequence>MIKRYICLFFALFLFTYVFSDNASTGSCSFPIDKYKYGNGNFRIDNIMSLAVTYWIQENPFPNLDYSKSYIVFTREFIFLSDSKFLVIETMWTASYLETLNEYIFDHSLSGLLGVYSYELNKEGNIENKVYGIKLKNNKLFVYDKITEKETVYVCRGKAFF</sequence>
<protein>
    <recommendedName>
        <fullName evidence="4">Lipoprotein</fullName>
    </recommendedName>
</protein>
<keyword evidence="1" id="KW-0732">Signal</keyword>
<evidence type="ECO:0000313" key="3">
    <source>
        <dbReference type="Proteomes" id="UP000593915"/>
    </source>
</evidence>
<dbReference type="EMBL" id="CP061839">
    <property type="protein sequence ID" value="QOW61645.1"/>
    <property type="molecule type" value="Genomic_DNA"/>
</dbReference>
<name>A0A7S6WQV6_9SPIR</name>
<evidence type="ECO:0000313" key="2">
    <source>
        <dbReference type="EMBL" id="QOW61645.1"/>
    </source>
</evidence>
<proteinExistence type="predicted"/>
<gene>
    <name evidence="2" type="ORF">IFE08_04520</name>
</gene>